<evidence type="ECO:0000256" key="5">
    <source>
        <dbReference type="ARBA" id="ARBA00022692"/>
    </source>
</evidence>
<feature type="compositionally biased region" description="Basic and acidic residues" evidence="13">
    <location>
        <begin position="1168"/>
        <end position="1183"/>
    </location>
</feature>
<comment type="caution">
    <text evidence="16">The sequence shown here is derived from an EMBL/GenBank/DDBJ whole genome shotgun (WGS) entry which is preliminary data.</text>
</comment>
<dbReference type="Pfam" id="PF01431">
    <property type="entry name" value="Peptidase_M13"/>
    <property type="match status" value="1"/>
</dbReference>
<dbReference type="InterPro" id="IPR018497">
    <property type="entry name" value="Peptidase_M13_C"/>
</dbReference>
<dbReference type="InterPro" id="IPR008753">
    <property type="entry name" value="Peptidase_M13_N"/>
</dbReference>
<dbReference type="SUPFAM" id="SSF55486">
    <property type="entry name" value="Metalloproteases ('zincins'), catalytic domain"/>
    <property type="match status" value="1"/>
</dbReference>
<keyword evidence="10 14" id="KW-1133">Transmembrane helix</keyword>
<dbReference type="GO" id="GO:0046872">
    <property type="term" value="F:metal ion binding"/>
    <property type="evidence" value="ECO:0007669"/>
    <property type="project" value="UniProtKB-KW"/>
</dbReference>
<organism evidence="16 17">
    <name type="scientific">Fusarium zealandicum</name>
    <dbReference type="NCBI Taxonomy" id="1053134"/>
    <lineage>
        <taxon>Eukaryota</taxon>
        <taxon>Fungi</taxon>
        <taxon>Dikarya</taxon>
        <taxon>Ascomycota</taxon>
        <taxon>Pezizomycotina</taxon>
        <taxon>Sordariomycetes</taxon>
        <taxon>Hypocreomycetidae</taxon>
        <taxon>Hypocreales</taxon>
        <taxon>Nectriaceae</taxon>
        <taxon>Fusarium</taxon>
        <taxon>Fusarium staphyleae species complex</taxon>
    </lineage>
</organism>
<keyword evidence="7" id="KW-0378">Hydrolase</keyword>
<dbReference type="OrthoDB" id="6475849at2759"/>
<feature type="region of interest" description="Disordered" evidence="13">
    <location>
        <begin position="15"/>
        <end position="34"/>
    </location>
</feature>
<dbReference type="EMBL" id="JABEYC010001093">
    <property type="protein sequence ID" value="KAF4969438.1"/>
    <property type="molecule type" value="Genomic_DNA"/>
</dbReference>
<evidence type="ECO:0000256" key="6">
    <source>
        <dbReference type="ARBA" id="ARBA00022723"/>
    </source>
</evidence>
<feature type="compositionally biased region" description="Basic and acidic residues" evidence="13">
    <location>
        <begin position="1150"/>
        <end position="1160"/>
    </location>
</feature>
<keyword evidence="9" id="KW-0249">Electron transport</keyword>
<feature type="transmembrane region" description="Helical" evidence="14">
    <location>
        <begin position="148"/>
        <end position="171"/>
    </location>
</feature>
<dbReference type="PANTHER" id="PTHR11733">
    <property type="entry name" value="ZINC METALLOPROTEASE FAMILY M13 NEPRILYSIN-RELATED"/>
    <property type="match status" value="1"/>
</dbReference>
<dbReference type="CDD" id="cd08761">
    <property type="entry name" value="Cyt_b561_CYB561D2_like"/>
    <property type="match status" value="1"/>
</dbReference>
<keyword evidence="11" id="KW-0482">Metalloprotease</keyword>
<evidence type="ECO:0000256" key="9">
    <source>
        <dbReference type="ARBA" id="ARBA00022982"/>
    </source>
</evidence>
<dbReference type="SMART" id="SM00665">
    <property type="entry name" value="B561"/>
    <property type="match status" value="1"/>
</dbReference>
<dbReference type="GO" id="GO:0016485">
    <property type="term" value="P:protein processing"/>
    <property type="evidence" value="ECO:0007669"/>
    <property type="project" value="TreeGrafter"/>
</dbReference>
<dbReference type="CDD" id="cd08662">
    <property type="entry name" value="M13"/>
    <property type="match status" value="1"/>
</dbReference>
<dbReference type="PANTHER" id="PTHR11733:SF240">
    <property type="entry name" value="GH14155P-RELATED"/>
    <property type="match status" value="1"/>
</dbReference>
<evidence type="ECO:0000313" key="17">
    <source>
        <dbReference type="Proteomes" id="UP000635477"/>
    </source>
</evidence>
<keyword evidence="3" id="KW-0813">Transport</keyword>
<dbReference type="Proteomes" id="UP000635477">
    <property type="component" value="Unassembled WGS sequence"/>
</dbReference>
<evidence type="ECO:0000256" key="4">
    <source>
        <dbReference type="ARBA" id="ARBA00022670"/>
    </source>
</evidence>
<name>A0A8H4XBW1_9HYPO</name>
<dbReference type="InterPro" id="IPR000718">
    <property type="entry name" value="Peptidase_M13"/>
</dbReference>
<gene>
    <name evidence="16" type="ORF">FZEAL_10227</name>
</gene>
<dbReference type="InterPro" id="IPR042089">
    <property type="entry name" value="Peptidase_M13_dom_2"/>
</dbReference>
<feature type="transmembrane region" description="Helical" evidence="14">
    <location>
        <begin position="47"/>
        <end position="70"/>
    </location>
</feature>
<evidence type="ECO:0000313" key="16">
    <source>
        <dbReference type="EMBL" id="KAF4969438.1"/>
    </source>
</evidence>
<feature type="compositionally biased region" description="Basic and acidic residues" evidence="13">
    <location>
        <begin position="1094"/>
        <end position="1106"/>
    </location>
</feature>
<feature type="region of interest" description="Disordered" evidence="13">
    <location>
        <begin position="1068"/>
        <end position="1198"/>
    </location>
</feature>
<comment type="subcellular location">
    <subcellularLocation>
        <location evidence="2">Membrane</location>
    </subcellularLocation>
</comment>
<evidence type="ECO:0000256" key="2">
    <source>
        <dbReference type="ARBA" id="ARBA00004370"/>
    </source>
</evidence>
<evidence type="ECO:0000256" key="11">
    <source>
        <dbReference type="ARBA" id="ARBA00023049"/>
    </source>
</evidence>
<dbReference type="Gene3D" id="3.40.390.10">
    <property type="entry name" value="Collagenase (Catalytic Domain)"/>
    <property type="match status" value="1"/>
</dbReference>
<dbReference type="PROSITE" id="PS51885">
    <property type="entry name" value="NEPRILYSIN"/>
    <property type="match status" value="1"/>
</dbReference>
<dbReference type="Gene3D" id="1.10.1380.10">
    <property type="entry name" value="Neutral endopeptidase , domain2"/>
    <property type="match status" value="1"/>
</dbReference>
<dbReference type="InterPro" id="IPR006593">
    <property type="entry name" value="Cyt_b561/ferric_Rdtase_TM"/>
</dbReference>
<feature type="transmembrane region" description="Helical" evidence="14">
    <location>
        <begin position="76"/>
        <end position="97"/>
    </location>
</feature>
<reference evidence="16" key="1">
    <citation type="journal article" date="2020" name="BMC Genomics">
        <title>Correction to: Identification and distribution of gene clusters required for synthesis of sphingolipid metabolism inhibitors in diverse species of the filamentous fungus Fusarium.</title>
        <authorList>
            <person name="Kim H.S."/>
            <person name="Lohmar J.M."/>
            <person name="Busman M."/>
            <person name="Brown D.W."/>
            <person name="Naumann T.A."/>
            <person name="Divon H.H."/>
            <person name="Lysoe E."/>
            <person name="Uhlig S."/>
            <person name="Proctor R.H."/>
        </authorList>
    </citation>
    <scope>NUCLEOTIDE SEQUENCE</scope>
    <source>
        <strain evidence="16">NRRL 22465</strain>
    </source>
</reference>
<evidence type="ECO:0000256" key="8">
    <source>
        <dbReference type="ARBA" id="ARBA00022833"/>
    </source>
</evidence>
<accession>A0A8H4XBW1</accession>
<dbReference type="InterPro" id="IPR024079">
    <property type="entry name" value="MetalloPept_cat_dom_sf"/>
</dbReference>
<evidence type="ECO:0000256" key="7">
    <source>
        <dbReference type="ARBA" id="ARBA00022801"/>
    </source>
</evidence>
<evidence type="ECO:0000256" key="12">
    <source>
        <dbReference type="ARBA" id="ARBA00023136"/>
    </source>
</evidence>
<dbReference type="AlphaFoldDB" id="A0A8H4XBW1"/>
<evidence type="ECO:0000256" key="13">
    <source>
        <dbReference type="SAM" id="MobiDB-lite"/>
    </source>
</evidence>
<evidence type="ECO:0000256" key="10">
    <source>
        <dbReference type="ARBA" id="ARBA00022989"/>
    </source>
</evidence>
<evidence type="ECO:0000256" key="3">
    <source>
        <dbReference type="ARBA" id="ARBA00022448"/>
    </source>
</evidence>
<dbReference type="Pfam" id="PF05649">
    <property type="entry name" value="Peptidase_M13_N"/>
    <property type="match status" value="1"/>
</dbReference>
<keyword evidence="12 14" id="KW-0472">Membrane</keyword>
<dbReference type="GO" id="GO:0005886">
    <property type="term" value="C:plasma membrane"/>
    <property type="evidence" value="ECO:0007669"/>
    <property type="project" value="TreeGrafter"/>
</dbReference>
<feature type="domain" description="Cytochrome b561" evidence="15">
    <location>
        <begin position="45"/>
        <end position="242"/>
    </location>
</feature>
<feature type="transmembrane region" description="Helical" evidence="14">
    <location>
        <begin position="192"/>
        <end position="209"/>
    </location>
</feature>
<feature type="transmembrane region" description="Helical" evidence="14">
    <location>
        <begin position="118"/>
        <end position="136"/>
    </location>
</feature>
<keyword evidence="17" id="KW-1185">Reference proteome</keyword>
<dbReference type="Gene3D" id="1.20.120.1770">
    <property type="match status" value="1"/>
</dbReference>
<reference evidence="16" key="2">
    <citation type="submission" date="2020-05" db="EMBL/GenBank/DDBJ databases">
        <authorList>
            <person name="Kim H.-S."/>
            <person name="Proctor R.H."/>
            <person name="Brown D.W."/>
        </authorList>
    </citation>
    <scope>NUCLEOTIDE SEQUENCE</scope>
    <source>
        <strain evidence="16">NRRL 22465</strain>
    </source>
</reference>
<comment type="cofactor">
    <cofactor evidence="1">
        <name>Zn(2+)</name>
        <dbReference type="ChEBI" id="CHEBI:29105"/>
    </cofactor>
</comment>
<feature type="compositionally biased region" description="Acidic residues" evidence="13">
    <location>
        <begin position="1115"/>
        <end position="1132"/>
    </location>
</feature>
<dbReference type="GO" id="GO:0004222">
    <property type="term" value="F:metalloendopeptidase activity"/>
    <property type="evidence" value="ECO:0007669"/>
    <property type="project" value="InterPro"/>
</dbReference>
<keyword evidence="8" id="KW-0862">Zinc</keyword>
<evidence type="ECO:0000259" key="15">
    <source>
        <dbReference type="PROSITE" id="PS50939"/>
    </source>
</evidence>
<dbReference type="PROSITE" id="PS50939">
    <property type="entry name" value="CYTOCHROME_B561"/>
    <property type="match status" value="1"/>
</dbReference>
<protein>
    <recommendedName>
        <fullName evidence="15">Cytochrome b561 domain-containing protein</fullName>
    </recommendedName>
</protein>
<sequence>MASATGIPQRIPSHAELDGAASGETEPLLGRPGDAAQEDGVPMIKNLVLGTAGIAQLGIILLVVLVWASVLTKPLILFSYHPLLQSLAVLTLAQSILSLQPTHTAEQKRIGQRIHASLNLVAFLLLVAGVTIIEYNKISSNGDHFHSIHGYLGVTTSIVLLLQYAVGFTMWATPKLYGGEDNAKSIWKYHRWSGYFILVLLLATVVSAVDTDYNKNVLKLKLWSTLLLSIVTLAESTRFSNTSRLFIKTKHLSSTDDSRRTQLALISLLFATEPTMVRLTAVVGIMTLGMMPVLALAGPPDADKIHWVDESKRNGASLRTRDAPKRPTCVSRQCEDLADRLKNVMTDDENTDPCKDWDKYVCGRFSKSKMDRYKMDKHSQQANQTTLMKKENDEKVKLVVSRMFPWAFEKNPLQKPAGEIGEALKRIHNYHYDCMDIDNVRRPGFRPHDMLASLTMEAFAQYEAHWKPKRSHDPIPMIDVTEPIDVGDHDMMRNASYALSRYGVWAFAKFGAQQSIFDSSKMAIRVEPFLGPGLPYKNLYYDSEVEKIYKELIKDVLTKFNLKNWNYQSWEKVASHVFDLERQIVELAPSPGEWHNYQQWVKSTGSQLDEAIPELELSSVIKSQHLKDKKLPMDALEVLAPNFWGKLSHLLQEQSRATIRAYFVWQGYLQTHEYMEDKKIDKKYNKYIEKVWGIKPDQGRQNRCKENTKQNFPEIIGSIYVNETYSPKFKADGEVIADAIRKQYIKLLKETPWLSEKGKEAAINKAMTLSTMVGFQEVGPHYLKVDEVLEDYKDIKIGAKVWKYFNQKLWAHGQDQMNLRAFKVDKAWKRIGKAPNKYQWTLNPWDTWAAYSPQLNKVMAPAGMSWEPIYDPRLPSYVNYAGFGAYIAQQMSHAFDDVGFLISPNGTLDKWMPEEDQRKYDERAKCFLKKYDGIKVTTDEKKPKTLNVNGRLVLNNIIGDTQGTDMAYRAWKAEQGDKPDAALPGFAHLTNDQMFFLIRSYFHCSKQRPQALDMQVNLGPDAPPSVRVGKPLKDLESWNEAFQCEVPKKTCKLYGKKRSLKNKKVKWYKDDRTRSRQYPQDETPKKNHNKKVKKGQEKKKEKRGLAEEIYQFQGEELDDDEEEEYDYGEEDVIDSKGRKDNGEDENELGSEERKSMDELKALANKTGDAQEMKSKQKDKEKKSPFGKPPAVRKTRAKDRIWVGSKDMKNLDRLRWAKEAMEEREQMAKEDKEFRGKGWGFNKELLRGREELEEQGYEFLGY</sequence>
<evidence type="ECO:0000256" key="14">
    <source>
        <dbReference type="SAM" id="Phobius"/>
    </source>
</evidence>
<keyword evidence="5 14" id="KW-0812">Transmembrane</keyword>
<proteinExistence type="predicted"/>
<keyword evidence="4" id="KW-0645">Protease</keyword>
<evidence type="ECO:0000256" key="1">
    <source>
        <dbReference type="ARBA" id="ARBA00001947"/>
    </source>
</evidence>
<keyword evidence="6" id="KW-0479">Metal-binding</keyword>
<dbReference type="Pfam" id="PF03188">
    <property type="entry name" value="Cytochrom_B561"/>
    <property type="match status" value="1"/>
</dbReference>